<proteinExistence type="inferred from homology"/>
<protein>
    <recommendedName>
        <fullName evidence="8">Probable membrane transporter protein</fullName>
    </recommendedName>
</protein>
<name>A0ABV1GCY8_9FIRM</name>
<gene>
    <name evidence="9" type="ORF">WMO24_04600</name>
</gene>
<evidence type="ECO:0000256" key="3">
    <source>
        <dbReference type="ARBA" id="ARBA00022448"/>
    </source>
</evidence>
<dbReference type="RefSeq" id="WP_349215146.1">
    <property type="nucleotide sequence ID" value="NZ_JBBMFA010000065.1"/>
</dbReference>
<organism evidence="9 10">
    <name type="scientific">Ruthenibacterium intestinale</name>
    <dbReference type="NCBI Taxonomy" id="3133163"/>
    <lineage>
        <taxon>Bacteria</taxon>
        <taxon>Bacillati</taxon>
        <taxon>Bacillota</taxon>
        <taxon>Clostridia</taxon>
        <taxon>Eubacteriales</taxon>
        <taxon>Oscillospiraceae</taxon>
        <taxon>Ruthenibacterium</taxon>
    </lineage>
</organism>
<reference evidence="9 10" key="1">
    <citation type="submission" date="2024-03" db="EMBL/GenBank/DDBJ databases">
        <title>Human intestinal bacterial collection.</title>
        <authorList>
            <person name="Pauvert C."/>
            <person name="Hitch T.C.A."/>
            <person name="Clavel T."/>
        </authorList>
    </citation>
    <scope>NUCLEOTIDE SEQUENCE [LARGE SCALE GENOMIC DNA]</scope>
    <source>
        <strain evidence="9 10">CLA-JM-H11</strain>
    </source>
</reference>
<dbReference type="InterPro" id="IPR002781">
    <property type="entry name" value="TM_pro_TauE-like"/>
</dbReference>
<keyword evidence="10" id="KW-1185">Reference proteome</keyword>
<sequence length="246" mass="26153">MEWGLLLLLAASCAAGFVQGVTGFGGSILLMIFLPGLYGVKTAPVISDLIVLTMLGLMAWRHRRAVRPLSVLWPTAIYLLASSWAIELARSAQNLAWLQMAFGSFLVGMAAYLMWLAPNLHLKQSLWVSLFCGAFSGVTGGLFGIGGPLMALYFLTVSRDREEYLANNCLCLVLTVLGNNVLRISGGMMTAALLLPVGVGTVASVAGWLWGEKAASRIDGAALKRSIYLLMAFGGAVTLIKAVVAL</sequence>
<dbReference type="Pfam" id="PF01925">
    <property type="entry name" value="TauE"/>
    <property type="match status" value="1"/>
</dbReference>
<dbReference type="PANTHER" id="PTHR30269:SF37">
    <property type="entry name" value="MEMBRANE TRANSPORTER PROTEIN"/>
    <property type="match status" value="1"/>
</dbReference>
<evidence type="ECO:0000256" key="1">
    <source>
        <dbReference type="ARBA" id="ARBA00004651"/>
    </source>
</evidence>
<feature type="transmembrane region" description="Helical" evidence="8">
    <location>
        <begin position="189"/>
        <end position="211"/>
    </location>
</feature>
<evidence type="ECO:0000256" key="6">
    <source>
        <dbReference type="ARBA" id="ARBA00022989"/>
    </source>
</evidence>
<dbReference type="Proteomes" id="UP001477672">
    <property type="component" value="Unassembled WGS sequence"/>
</dbReference>
<evidence type="ECO:0000256" key="4">
    <source>
        <dbReference type="ARBA" id="ARBA00022475"/>
    </source>
</evidence>
<evidence type="ECO:0000256" key="8">
    <source>
        <dbReference type="RuleBase" id="RU363041"/>
    </source>
</evidence>
<comment type="subcellular location">
    <subcellularLocation>
        <location evidence="1 8">Cell membrane</location>
        <topology evidence="1 8">Multi-pass membrane protein</topology>
    </subcellularLocation>
</comment>
<evidence type="ECO:0000256" key="2">
    <source>
        <dbReference type="ARBA" id="ARBA00009142"/>
    </source>
</evidence>
<dbReference type="InterPro" id="IPR052017">
    <property type="entry name" value="TSUP"/>
</dbReference>
<feature type="transmembrane region" description="Helical" evidence="8">
    <location>
        <begin position="226"/>
        <end position="244"/>
    </location>
</feature>
<evidence type="ECO:0000313" key="9">
    <source>
        <dbReference type="EMBL" id="MEQ2519712.1"/>
    </source>
</evidence>
<keyword evidence="4 8" id="KW-1003">Cell membrane</keyword>
<evidence type="ECO:0000313" key="10">
    <source>
        <dbReference type="Proteomes" id="UP001477672"/>
    </source>
</evidence>
<comment type="similarity">
    <text evidence="2 8">Belongs to the 4-toluene sulfonate uptake permease (TSUP) (TC 2.A.102) family.</text>
</comment>
<feature type="transmembrane region" description="Helical" evidence="8">
    <location>
        <begin position="95"/>
        <end position="115"/>
    </location>
</feature>
<evidence type="ECO:0000256" key="7">
    <source>
        <dbReference type="ARBA" id="ARBA00023136"/>
    </source>
</evidence>
<keyword evidence="7 8" id="KW-0472">Membrane</keyword>
<keyword evidence="3" id="KW-0813">Transport</keyword>
<comment type="caution">
    <text evidence="9">The sequence shown here is derived from an EMBL/GenBank/DDBJ whole genome shotgun (WGS) entry which is preliminary data.</text>
</comment>
<accession>A0ABV1GCY8</accession>
<dbReference type="PANTHER" id="PTHR30269">
    <property type="entry name" value="TRANSMEMBRANE PROTEIN YFCA"/>
    <property type="match status" value="1"/>
</dbReference>
<evidence type="ECO:0000256" key="5">
    <source>
        <dbReference type="ARBA" id="ARBA00022692"/>
    </source>
</evidence>
<feature type="transmembrane region" description="Helical" evidence="8">
    <location>
        <begin position="127"/>
        <end position="152"/>
    </location>
</feature>
<keyword evidence="6 8" id="KW-1133">Transmembrane helix</keyword>
<keyword evidence="5 8" id="KW-0812">Transmembrane</keyword>
<dbReference type="EMBL" id="JBBMFA010000065">
    <property type="protein sequence ID" value="MEQ2519712.1"/>
    <property type="molecule type" value="Genomic_DNA"/>
</dbReference>
<feature type="transmembrane region" description="Helical" evidence="8">
    <location>
        <begin position="164"/>
        <end position="182"/>
    </location>
</feature>
<feature type="transmembrane region" description="Helical" evidence="8">
    <location>
        <begin position="71"/>
        <end position="89"/>
    </location>
</feature>